<evidence type="ECO:0000256" key="5">
    <source>
        <dbReference type="PROSITE-ProRule" id="PRU00335"/>
    </source>
</evidence>
<comment type="caution">
    <text evidence="7">The sequence shown here is derived from an EMBL/GenBank/DDBJ whole genome shotgun (WGS) entry which is preliminary data.</text>
</comment>
<evidence type="ECO:0000256" key="4">
    <source>
        <dbReference type="ARBA" id="ARBA00023163"/>
    </source>
</evidence>
<dbReference type="SUPFAM" id="SSF46689">
    <property type="entry name" value="Homeodomain-like"/>
    <property type="match status" value="1"/>
</dbReference>
<evidence type="ECO:0000313" key="7">
    <source>
        <dbReference type="EMBL" id="GAA0274021.1"/>
    </source>
</evidence>
<gene>
    <name evidence="7" type="ORF">GCM10010302_09550</name>
</gene>
<dbReference type="RefSeq" id="WP_344152836.1">
    <property type="nucleotide sequence ID" value="NZ_BAAABV010000006.1"/>
</dbReference>
<evidence type="ECO:0000256" key="2">
    <source>
        <dbReference type="ARBA" id="ARBA00023015"/>
    </source>
</evidence>
<dbReference type="InterPro" id="IPR009057">
    <property type="entry name" value="Homeodomain-like_sf"/>
</dbReference>
<dbReference type="PRINTS" id="PR00400">
    <property type="entry name" value="TETREPRESSOR"/>
</dbReference>
<evidence type="ECO:0000256" key="3">
    <source>
        <dbReference type="ARBA" id="ARBA00023125"/>
    </source>
</evidence>
<name>A0ABN0V456_9ACTN</name>
<dbReference type="InterPro" id="IPR050109">
    <property type="entry name" value="HTH-type_TetR-like_transc_reg"/>
</dbReference>
<evidence type="ECO:0000256" key="1">
    <source>
        <dbReference type="ARBA" id="ARBA00022491"/>
    </source>
</evidence>
<dbReference type="InterPro" id="IPR036271">
    <property type="entry name" value="Tet_transcr_reg_TetR-rel_C_sf"/>
</dbReference>
<dbReference type="Proteomes" id="UP001501867">
    <property type="component" value="Unassembled WGS sequence"/>
</dbReference>
<keyword evidence="4" id="KW-0804">Transcription</keyword>
<dbReference type="PANTHER" id="PTHR30055:SF151">
    <property type="entry name" value="TRANSCRIPTIONAL REGULATORY PROTEIN"/>
    <property type="match status" value="1"/>
</dbReference>
<keyword evidence="2" id="KW-0805">Transcription regulation</keyword>
<reference evidence="7 8" key="1">
    <citation type="journal article" date="2019" name="Int. J. Syst. Evol. Microbiol.">
        <title>The Global Catalogue of Microorganisms (GCM) 10K type strain sequencing project: providing services to taxonomists for standard genome sequencing and annotation.</title>
        <authorList>
            <consortium name="The Broad Institute Genomics Platform"/>
            <consortium name="The Broad Institute Genome Sequencing Center for Infectious Disease"/>
            <person name="Wu L."/>
            <person name="Ma J."/>
        </authorList>
    </citation>
    <scope>NUCLEOTIDE SEQUENCE [LARGE SCALE GENOMIC DNA]</scope>
    <source>
        <strain evidence="7 8">JCM 4505</strain>
    </source>
</reference>
<protein>
    <submittedName>
        <fullName evidence="7">TetR/AcrR family transcriptional regulator</fullName>
    </submittedName>
</protein>
<dbReference type="InterPro" id="IPR001647">
    <property type="entry name" value="HTH_TetR"/>
</dbReference>
<dbReference type="Pfam" id="PF00440">
    <property type="entry name" value="TetR_N"/>
    <property type="match status" value="1"/>
</dbReference>
<feature type="domain" description="HTH tetR-type" evidence="6">
    <location>
        <begin position="2"/>
        <end position="62"/>
    </location>
</feature>
<dbReference type="InterPro" id="IPR004111">
    <property type="entry name" value="Repressor_TetR_C"/>
</dbReference>
<dbReference type="Pfam" id="PF02909">
    <property type="entry name" value="TetR_C_1"/>
    <property type="match status" value="1"/>
</dbReference>
<evidence type="ECO:0000259" key="6">
    <source>
        <dbReference type="PROSITE" id="PS50977"/>
    </source>
</evidence>
<organism evidence="7 8">
    <name type="scientific">Streptomyces polychromogenes</name>
    <dbReference type="NCBI Taxonomy" id="67342"/>
    <lineage>
        <taxon>Bacteria</taxon>
        <taxon>Bacillati</taxon>
        <taxon>Actinomycetota</taxon>
        <taxon>Actinomycetes</taxon>
        <taxon>Kitasatosporales</taxon>
        <taxon>Streptomycetaceae</taxon>
        <taxon>Streptomyces</taxon>
    </lineage>
</organism>
<sequence>MPVRRPDVIDAAMELLDETGLDELSTRRLAERLGLRVGALYWHVKNKDELLAELADRIVAEALAEPVPAAELADRLAGTASALRRAMLAHRDGARLVAGYAVPSPHALALADRLLGITRAAGIPLPLAATVTDALLSYTTGFVLQEQLRPRHPAPTTTPDLSALPHLAELATTGFPDRDASFHAGTRLITSGLTATSSG</sequence>
<dbReference type="Gene3D" id="1.10.10.60">
    <property type="entry name" value="Homeodomain-like"/>
    <property type="match status" value="1"/>
</dbReference>
<evidence type="ECO:0000313" key="8">
    <source>
        <dbReference type="Proteomes" id="UP001501867"/>
    </source>
</evidence>
<dbReference type="EMBL" id="BAAABV010000006">
    <property type="protein sequence ID" value="GAA0274021.1"/>
    <property type="molecule type" value="Genomic_DNA"/>
</dbReference>
<dbReference type="Gene3D" id="1.10.357.10">
    <property type="entry name" value="Tetracycline Repressor, domain 2"/>
    <property type="match status" value="1"/>
</dbReference>
<dbReference type="SUPFAM" id="SSF48498">
    <property type="entry name" value="Tetracyclin repressor-like, C-terminal domain"/>
    <property type="match status" value="1"/>
</dbReference>
<dbReference type="InterPro" id="IPR003012">
    <property type="entry name" value="Tet_transcr_reg_TetR"/>
</dbReference>
<feature type="DNA-binding region" description="H-T-H motif" evidence="5">
    <location>
        <begin position="25"/>
        <end position="44"/>
    </location>
</feature>
<accession>A0ABN0V456</accession>
<dbReference type="PANTHER" id="PTHR30055">
    <property type="entry name" value="HTH-TYPE TRANSCRIPTIONAL REGULATOR RUTR"/>
    <property type="match status" value="1"/>
</dbReference>
<proteinExistence type="predicted"/>
<dbReference type="PRINTS" id="PR00455">
    <property type="entry name" value="HTHTETR"/>
</dbReference>
<keyword evidence="1" id="KW-0678">Repressor</keyword>
<keyword evidence="3 5" id="KW-0238">DNA-binding</keyword>
<keyword evidence="8" id="KW-1185">Reference proteome</keyword>
<dbReference type="PROSITE" id="PS50977">
    <property type="entry name" value="HTH_TETR_2"/>
    <property type="match status" value="1"/>
</dbReference>